<dbReference type="PANTHER" id="PTHR35132:SF1">
    <property type="entry name" value="SERINE_ARGININE REPETITIVE MATRIX-LIKE PROTEIN"/>
    <property type="match status" value="1"/>
</dbReference>
<comment type="caution">
    <text evidence="2">The sequence shown here is derived from an EMBL/GenBank/DDBJ whole genome shotgun (WGS) entry which is preliminary data.</text>
</comment>
<name>A0ABD1IGD5_SALDI</name>
<proteinExistence type="predicted"/>
<protein>
    <submittedName>
        <fullName evidence="2">Uncharacterized protein</fullName>
    </submittedName>
</protein>
<evidence type="ECO:0000313" key="3">
    <source>
        <dbReference type="Proteomes" id="UP001567538"/>
    </source>
</evidence>
<evidence type="ECO:0000313" key="2">
    <source>
        <dbReference type="EMBL" id="KAL1567781.1"/>
    </source>
</evidence>
<organism evidence="2 3">
    <name type="scientific">Salvia divinorum</name>
    <name type="common">Maria pastora</name>
    <name type="synonym">Diviner's sage</name>
    <dbReference type="NCBI Taxonomy" id="28513"/>
    <lineage>
        <taxon>Eukaryota</taxon>
        <taxon>Viridiplantae</taxon>
        <taxon>Streptophyta</taxon>
        <taxon>Embryophyta</taxon>
        <taxon>Tracheophyta</taxon>
        <taxon>Spermatophyta</taxon>
        <taxon>Magnoliopsida</taxon>
        <taxon>eudicotyledons</taxon>
        <taxon>Gunneridae</taxon>
        <taxon>Pentapetalae</taxon>
        <taxon>asterids</taxon>
        <taxon>lamiids</taxon>
        <taxon>Lamiales</taxon>
        <taxon>Lamiaceae</taxon>
        <taxon>Nepetoideae</taxon>
        <taxon>Mentheae</taxon>
        <taxon>Salviinae</taxon>
        <taxon>Salvia</taxon>
        <taxon>Salvia subgen. Calosphace</taxon>
    </lineage>
</organism>
<evidence type="ECO:0000256" key="1">
    <source>
        <dbReference type="SAM" id="MobiDB-lite"/>
    </source>
</evidence>
<dbReference type="PANTHER" id="PTHR35132">
    <property type="entry name" value="SERINE/ARGININE REPETITIVE MATRIX-LIKE PROTEIN"/>
    <property type="match status" value="1"/>
</dbReference>
<dbReference type="Proteomes" id="UP001567538">
    <property type="component" value="Unassembled WGS sequence"/>
</dbReference>
<feature type="region of interest" description="Disordered" evidence="1">
    <location>
        <begin position="136"/>
        <end position="177"/>
    </location>
</feature>
<keyword evidence="3" id="KW-1185">Reference proteome</keyword>
<feature type="compositionally biased region" description="Polar residues" evidence="1">
    <location>
        <begin position="149"/>
        <end position="174"/>
    </location>
</feature>
<accession>A0ABD1IGD5</accession>
<feature type="region of interest" description="Disordered" evidence="1">
    <location>
        <begin position="93"/>
        <end position="113"/>
    </location>
</feature>
<sequence length="280" mass="30716">MEQPHPFPQALSPYSSGTSCDTNSPEFEFWMLRNPSLPQPNLLSADELFSGGFLLPLHLLHLSGEPSPPPLPQHTEPALKSSKRWRHLFKKNANKEKDFSHVREKRDKKSGGEVNNVVSAAELNIYIWPFMRSRSAGNGGSRPRPVTRKASSAPCSRSNSAGESKSRRWANSPNRAGVHLGRSSPVWQLRSGRRSAEALAKRDGNNGLIKVGGSKARVLSLNVPTCIGYRNHLSCGYDESRAAAGSNGGGGSRIVGSISAEVIRRSPFFNIRRLFTKKVH</sequence>
<dbReference type="AlphaFoldDB" id="A0ABD1IGD5"/>
<dbReference type="EMBL" id="JBEAFC010000002">
    <property type="protein sequence ID" value="KAL1567781.1"/>
    <property type="molecule type" value="Genomic_DNA"/>
</dbReference>
<reference evidence="2 3" key="1">
    <citation type="submission" date="2024-06" db="EMBL/GenBank/DDBJ databases">
        <title>A chromosome level genome sequence of Diviner's sage (Salvia divinorum).</title>
        <authorList>
            <person name="Ford S.A."/>
            <person name="Ro D.-K."/>
            <person name="Ness R.W."/>
            <person name="Phillips M.A."/>
        </authorList>
    </citation>
    <scope>NUCLEOTIDE SEQUENCE [LARGE SCALE GENOMIC DNA]</scope>
    <source>
        <strain evidence="2">SAF-2024a</strain>
        <tissue evidence="2">Leaf</tissue>
    </source>
</reference>
<gene>
    <name evidence="2" type="ORF">AAHA92_03223</name>
</gene>
<feature type="compositionally biased region" description="Basic and acidic residues" evidence="1">
    <location>
        <begin position="93"/>
        <end position="111"/>
    </location>
</feature>